<dbReference type="InterPro" id="IPR004360">
    <property type="entry name" value="Glyas_Fos-R_dOase_dom"/>
</dbReference>
<keyword evidence="1" id="KW-0479">Metal-binding</keyword>
<dbReference type="Proteomes" id="UP000603865">
    <property type="component" value="Unassembled WGS sequence"/>
</dbReference>
<gene>
    <name evidence="3" type="ORF">GCM10008957_13650</name>
</gene>
<proteinExistence type="predicted"/>
<dbReference type="Gene3D" id="3.10.180.10">
    <property type="entry name" value="2,3-Dihydroxybiphenyl 1,2-Dioxygenase, domain 1"/>
    <property type="match status" value="1"/>
</dbReference>
<dbReference type="GO" id="GO:0046872">
    <property type="term" value="F:metal ion binding"/>
    <property type="evidence" value="ECO:0007669"/>
    <property type="project" value="UniProtKB-KW"/>
</dbReference>
<dbReference type="RefSeq" id="WP_189088786.1">
    <property type="nucleotide sequence ID" value="NZ_BMQL01000005.1"/>
</dbReference>
<keyword evidence="3" id="KW-0456">Lyase</keyword>
<dbReference type="GO" id="GO:0016829">
    <property type="term" value="F:lyase activity"/>
    <property type="evidence" value="ECO:0007669"/>
    <property type="project" value="UniProtKB-KW"/>
</dbReference>
<dbReference type="PANTHER" id="PTHR43048:SF5">
    <property type="entry name" value="BLR5325 PROTEIN"/>
    <property type="match status" value="1"/>
</dbReference>
<reference evidence="3" key="1">
    <citation type="journal article" date="2014" name="Int. J. Syst. Evol. Microbiol.">
        <title>Complete genome sequence of Corynebacterium casei LMG S-19264T (=DSM 44701T), isolated from a smear-ripened cheese.</title>
        <authorList>
            <consortium name="US DOE Joint Genome Institute (JGI-PGF)"/>
            <person name="Walter F."/>
            <person name="Albersmeier A."/>
            <person name="Kalinowski J."/>
            <person name="Ruckert C."/>
        </authorList>
    </citation>
    <scope>NUCLEOTIDE SEQUENCE</scope>
    <source>
        <strain evidence="3">JCM 31311</strain>
    </source>
</reference>
<evidence type="ECO:0000313" key="3">
    <source>
        <dbReference type="EMBL" id="GGR02026.1"/>
    </source>
</evidence>
<dbReference type="InterPro" id="IPR029068">
    <property type="entry name" value="Glyas_Bleomycin-R_OHBP_Dase"/>
</dbReference>
<accession>A0A918F2G6</accession>
<dbReference type="CDD" id="cd06587">
    <property type="entry name" value="VOC"/>
    <property type="match status" value="1"/>
</dbReference>
<dbReference type="SUPFAM" id="SSF54593">
    <property type="entry name" value="Glyoxalase/Bleomycin resistance protein/Dihydroxybiphenyl dioxygenase"/>
    <property type="match status" value="1"/>
</dbReference>
<keyword evidence="4" id="KW-1185">Reference proteome</keyword>
<dbReference type="Pfam" id="PF00903">
    <property type="entry name" value="Glyoxalase"/>
    <property type="match status" value="1"/>
</dbReference>
<reference evidence="3" key="2">
    <citation type="submission" date="2020-09" db="EMBL/GenBank/DDBJ databases">
        <authorList>
            <person name="Sun Q."/>
            <person name="Ohkuma M."/>
        </authorList>
    </citation>
    <scope>NUCLEOTIDE SEQUENCE</scope>
    <source>
        <strain evidence="3">JCM 31311</strain>
    </source>
</reference>
<protein>
    <submittedName>
        <fullName evidence="3">Lactoylglutathione lyase</fullName>
    </submittedName>
</protein>
<evidence type="ECO:0000256" key="1">
    <source>
        <dbReference type="ARBA" id="ARBA00022723"/>
    </source>
</evidence>
<feature type="domain" description="VOC" evidence="2">
    <location>
        <begin position="1"/>
        <end position="148"/>
    </location>
</feature>
<dbReference type="InterPro" id="IPR037523">
    <property type="entry name" value="VOC_core"/>
</dbReference>
<dbReference type="InterPro" id="IPR051785">
    <property type="entry name" value="MMCE/EMCE_epimerase"/>
</dbReference>
<organism evidence="3 4">
    <name type="scientific">Deinococcus ruber</name>
    <dbReference type="NCBI Taxonomy" id="1848197"/>
    <lineage>
        <taxon>Bacteria</taxon>
        <taxon>Thermotogati</taxon>
        <taxon>Deinococcota</taxon>
        <taxon>Deinococci</taxon>
        <taxon>Deinococcales</taxon>
        <taxon>Deinococcaceae</taxon>
        <taxon>Deinococcus</taxon>
    </lineage>
</organism>
<comment type="caution">
    <text evidence="3">The sequence shown here is derived from an EMBL/GenBank/DDBJ whole genome shotgun (WGS) entry which is preliminary data.</text>
</comment>
<name>A0A918F2G6_9DEIO</name>
<evidence type="ECO:0000259" key="2">
    <source>
        <dbReference type="PROSITE" id="PS51819"/>
    </source>
</evidence>
<dbReference type="GO" id="GO:0046491">
    <property type="term" value="P:L-methylmalonyl-CoA metabolic process"/>
    <property type="evidence" value="ECO:0007669"/>
    <property type="project" value="TreeGrafter"/>
</dbReference>
<dbReference type="EMBL" id="BMQL01000005">
    <property type="protein sequence ID" value="GGR02026.1"/>
    <property type="molecule type" value="Genomic_DNA"/>
</dbReference>
<dbReference type="AlphaFoldDB" id="A0A918F2G6"/>
<dbReference type="GO" id="GO:0004493">
    <property type="term" value="F:methylmalonyl-CoA epimerase activity"/>
    <property type="evidence" value="ECO:0007669"/>
    <property type="project" value="TreeGrafter"/>
</dbReference>
<evidence type="ECO:0000313" key="4">
    <source>
        <dbReference type="Proteomes" id="UP000603865"/>
    </source>
</evidence>
<dbReference type="PANTHER" id="PTHR43048">
    <property type="entry name" value="METHYLMALONYL-COA EPIMERASE"/>
    <property type="match status" value="1"/>
</dbReference>
<dbReference type="PROSITE" id="PS51819">
    <property type="entry name" value="VOC"/>
    <property type="match status" value="1"/>
</dbReference>
<sequence length="148" mass="15751">MLKHVSFTTASADAVIRFYTGLGASVSKDLVTSEGWRRLVLSFEGGGKLQFFEVPPTATQPTQAAEVRETQPGEHVLPSHPAPASSLLHPSNAWMEHVAVYLPDLSAAVAALKAQGVTFARDLTLSPSGNPMAFALDPDGRQVELLQA</sequence>